<dbReference type="STRING" id="1349785.GCA_000509405_02877"/>
<feature type="chain" id="PRO_5013628257" description="Secretion system C-terminal sorting domain-containing protein" evidence="2">
    <location>
        <begin position="19"/>
        <end position="258"/>
    </location>
</feature>
<dbReference type="KEGG" id="tmar:MARIT_1922"/>
<organism evidence="4 5">
    <name type="scientific">Tenacibaculum maritimum NCIMB 2154</name>
    <dbReference type="NCBI Taxonomy" id="1349785"/>
    <lineage>
        <taxon>Bacteria</taxon>
        <taxon>Pseudomonadati</taxon>
        <taxon>Bacteroidota</taxon>
        <taxon>Flavobacteriia</taxon>
        <taxon>Flavobacteriales</taxon>
        <taxon>Flavobacteriaceae</taxon>
        <taxon>Tenacibaculum</taxon>
    </lineage>
</organism>
<dbReference type="InterPro" id="IPR026444">
    <property type="entry name" value="Secre_tail"/>
</dbReference>
<evidence type="ECO:0000259" key="3">
    <source>
        <dbReference type="Pfam" id="PF18962"/>
    </source>
</evidence>
<dbReference type="EMBL" id="LT634361">
    <property type="protein sequence ID" value="SFZ83166.1"/>
    <property type="molecule type" value="Genomic_DNA"/>
</dbReference>
<dbReference type="AlphaFoldDB" id="A0A2H1EAC1"/>
<dbReference type="InterPro" id="IPR042307">
    <property type="entry name" value="Reeler_sf"/>
</dbReference>
<dbReference type="NCBIfam" id="NF041895">
    <property type="entry name" value="choice_anch_V"/>
    <property type="match status" value="1"/>
</dbReference>
<keyword evidence="1 2" id="KW-0732">Signal</keyword>
<dbReference type="GeneID" id="47723422"/>
<dbReference type="OrthoDB" id="9763537at2"/>
<reference evidence="4 5" key="1">
    <citation type="submission" date="2016-11" db="EMBL/GenBank/DDBJ databases">
        <authorList>
            <person name="Jaros S."/>
            <person name="Januszkiewicz K."/>
            <person name="Wedrychowicz H."/>
        </authorList>
    </citation>
    <scope>NUCLEOTIDE SEQUENCE [LARGE SCALE GENOMIC DNA]</scope>
    <source>
        <strain evidence="4">NCIMB 2154T</strain>
    </source>
</reference>
<dbReference type="Pfam" id="PF18962">
    <property type="entry name" value="Por_Secre_tail"/>
    <property type="match status" value="1"/>
</dbReference>
<evidence type="ECO:0000256" key="2">
    <source>
        <dbReference type="SAM" id="SignalP"/>
    </source>
</evidence>
<dbReference type="NCBIfam" id="TIGR04183">
    <property type="entry name" value="Por_Secre_tail"/>
    <property type="match status" value="1"/>
</dbReference>
<dbReference type="Gene3D" id="2.60.40.4060">
    <property type="entry name" value="Reeler domain"/>
    <property type="match status" value="1"/>
</dbReference>
<sequence>MNRNYFFKLFLVSIPISAFVLMSSSGGRNDGRTGSLGDGGASCATCHTGGASGASLAITTNIPSTGYDVNTVYDVTVALSSSTATSGFQLTAEKISDNSKIGTFIAGTGSRVTGQRITHNGTNLKTWSFKWRSPSTSESLVKFYAAAVAANGNGVNDSGDKVVLATTGSIQSLGIEEAKRLNFSMYPNPSSEKEVTVQLPTEISTAKVDVYDISGKFIKSEEVSSRKDKIIVKDLSRGTYIFRVAADGKLGAQQFIKE</sequence>
<accession>A0A2H1EAC1</accession>
<keyword evidence="5" id="KW-1185">Reference proteome</keyword>
<gene>
    <name evidence="4" type="ORF">MARIT_1922</name>
</gene>
<evidence type="ECO:0000313" key="5">
    <source>
        <dbReference type="Proteomes" id="UP000231564"/>
    </source>
</evidence>
<dbReference type="RefSeq" id="WP_100211344.1">
    <property type="nucleotide sequence ID" value="NZ_CP138495.1"/>
</dbReference>
<name>A0A2H1EAC1_9FLAO</name>
<dbReference type="Proteomes" id="UP000231564">
    <property type="component" value="Chromosome MARIT"/>
</dbReference>
<evidence type="ECO:0000313" key="4">
    <source>
        <dbReference type="EMBL" id="SFZ83166.1"/>
    </source>
</evidence>
<proteinExistence type="predicted"/>
<feature type="domain" description="Secretion system C-terminal sorting" evidence="3">
    <location>
        <begin position="185"/>
        <end position="249"/>
    </location>
</feature>
<feature type="signal peptide" evidence="2">
    <location>
        <begin position="1"/>
        <end position="18"/>
    </location>
</feature>
<evidence type="ECO:0000256" key="1">
    <source>
        <dbReference type="ARBA" id="ARBA00022729"/>
    </source>
</evidence>
<protein>
    <recommendedName>
        <fullName evidence="3">Secretion system C-terminal sorting domain-containing protein</fullName>
    </recommendedName>
</protein>